<reference evidence="8 9" key="1">
    <citation type="submission" date="2013-09" db="EMBL/GenBank/DDBJ databases">
        <title>Complete genome sequence of Corynebacterium doosanense CAU 212(T) (=DSM 45436(T)), isolated from activated sludge.</title>
        <authorList>
            <person name="Schaffert L."/>
            <person name="Albersmeier A."/>
            <person name="Kalinowski J."/>
            <person name="Ruckert C."/>
        </authorList>
    </citation>
    <scope>NUCLEOTIDE SEQUENCE [LARGE SCALE GENOMIC DNA]</scope>
    <source>
        <strain evidence="8 9">CAU 212</strain>
    </source>
</reference>
<evidence type="ECO:0000313" key="8">
    <source>
        <dbReference type="EMBL" id="AIT61483.1"/>
    </source>
</evidence>
<gene>
    <name evidence="8" type="ORF">CDOO_09545</name>
</gene>
<dbReference type="GO" id="GO:0006508">
    <property type="term" value="P:proteolysis"/>
    <property type="evidence" value="ECO:0007669"/>
    <property type="project" value="UniProtKB-KW"/>
</dbReference>
<dbReference type="GO" id="GO:0008234">
    <property type="term" value="F:cysteine-type peptidase activity"/>
    <property type="evidence" value="ECO:0007669"/>
    <property type="project" value="UniProtKB-KW"/>
</dbReference>
<dbReference type="KEGG" id="cdo:CDOO_09545"/>
<dbReference type="PROSITE" id="PS51935">
    <property type="entry name" value="NLPC_P60"/>
    <property type="match status" value="1"/>
</dbReference>
<dbReference type="HOGENOM" id="CLU_034085_1_1_11"/>
<feature type="domain" description="NlpC/P60" evidence="7">
    <location>
        <begin position="271"/>
        <end position="385"/>
    </location>
</feature>
<dbReference type="Proteomes" id="UP000029914">
    <property type="component" value="Chromosome"/>
</dbReference>
<dbReference type="RefSeq" id="WP_018020846.1">
    <property type="nucleotide sequence ID" value="NZ_AQUX01000001.1"/>
</dbReference>
<dbReference type="Pfam" id="PF00877">
    <property type="entry name" value="NLPC_P60"/>
    <property type="match status" value="1"/>
</dbReference>
<feature type="coiled-coil region" evidence="5">
    <location>
        <begin position="198"/>
        <end position="246"/>
    </location>
</feature>
<dbReference type="InterPro" id="IPR000064">
    <property type="entry name" value="NLP_P60_dom"/>
</dbReference>
<dbReference type="EMBL" id="CP006764">
    <property type="protein sequence ID" value="AIT61483.1"/>
    <property type="molecule type" value="Genomic_DNA"/>
</dbReference>
<sequence>MNKPHLRFARARSLAVVAAFSATAVGGTSFISASAGADDVDTMISNMEELSRESAAANEQVLALEEQIDETGDLIEDSQLKVDASTAATAGAGAELARLDEEAAGAAALADAARASQDAVQSKLDDLASATYRGVVVDPLTNAARAEDPQSMIDRVSYMGVLADDASEELSQLKSDNVEAGQLATRANAAVAEAAWVRSQLANNQREAETAHNDLERHQAELEAQRADLAAQQAALQEQVAAVQSQVDALDPALLSRWQNKDNPLTPNTAGVGADGAVASALTRLGAPYSWGAAGPDAFDCSGLMFWSYQQEGKSIPRTSQAQLAGGTPVSRAELQPGDIVGYYPGVTHVAMYIGNGQVVHASDYGIPVQVVSVDSMPFQGAARY</sequence>
<dbReference type="PANTHER" id="PTHR47359">
    <property type="entry name" value="PEPTIDOGLYCAN DL-ENDOPEPTIDASE CWLO"/>
    <property type="match status" value="1"/>
</dbReference>
<evidence type="ECO:0000256" key="3">
    <source>
        <dbReference type="ARBA" id="ARBA00022801"/>
    </source>
</evidence>
<feature type="signal peptide" evidence="6">
    <location>
        <begin position="1"/>
        <end position="24"/>
    </location>
</feature>
<comment type="similarity">
    <text evidence="1">Belongs to the peptidase C40 family.</text>
</comment>
<evidence type="ECO:0000256" key="4">
    <source>
        <dbReference type="ARBA" id="ARBA00022807"/>
    </source>
</evidence>
<accession>A0A097IH37</accession>
<protein>
    <submittedName>
        <fullName evidence="8">Hydrolase</fullName>
    </submittedName>
</protein>
<organism evidence="8 9">
    <name type="scientific">Corynebacterium doosanense CAU 212 = DSM 45436</name>
    <dbReference type="NCBI Taxonomy" id="558173"/>
    <lineage>
        <taxon>Bacteria</taxon>
        <taxon>Bacillati</taxon>
        <taxon>Actinomycetota</taxon>
        <taxon>Actinomycetes</taxon>
        <taxon>Mycobacteriales</taxon>
        <taxon>Corynebacteriaceae</taxon>
        <taxon>Corynebacterium</taxon>
    </lineage>
</organism>
<dbReference type="eggNOG" id="COG0791">
    <property type="taxonomic scope" value="Bacteria"/>
</dbReference>
<dbReference type="SUPFAM" id="SSF54001">
    <property type="entry name" value="Cysteine proteinases"/>
    <property type="match status" value="1"/>
</dbReference>
<proteinExistence type="inferred from homology"/>
<evidence type="ECO:0000256" key="1">
    <source>
        <dbReference type="ARBA" id="ARBA00007074"/>
    </source>
</evidence>
<feature type="coiled-coil region" evidence="5">
    <location>
        <begin position="40"/>
        <end position="67"/>
    </location>
</feature>
<evidence type="ECO:0000256" key="2">
    <source>
        <dbReference type="ARBA" id="ARBA00022670"/>
    </source>
</evidence>
<keyword evidence="4" id="KW-0788">Thiol protease</keyword>
<dbReference type="AlphaFoldDB" id="A0A097IH37"/>
<dbReference type="InterPro" id="IPR038765">
    <property type="entry name" value="Papain-like_cys_pep_sf"/>
</dbReference>
<dbReference type="STRING" id="558173.CDOO_09545"/>
<keyword evidence="5" id="KW-0175">Coiled coil</keyword>
<keyword evidence="2" id="KW-0645">Protease</keyword>
<name>A0A097IH37_9CORY</name>
<evidence type="ECO:0000313" key="9">
    <source>
        <dbReference type="Proteomes" id="UP000029914"/>
    </source>
</evidence>
<evidence type="ECO:0000256" key="6">
    <source>
        <dbReference type="SAM" id="SignalP"/>
    </source>
</evidence>
<dbReference type="InterPro" id="IPR051794">
    <property type="entry name" value="PG_Endopeptidase_C40"/>
</dbReference>
<keyword evidence="6" id="KW-0732">Signal</keyword>
<keyword evidence="9" id="KW-1185">Reference proteome</keyword>
<evidence type="ECO:0000256" key="5">
    <source>
        <dbReference type="SAM" id="Coils"/>
    </source>
</evidence>
<keyword evidence="3 8" id="KW-0378">Hydrolase</keyword>
<dbReference type="Gene3D" id="3.90.1720.10">
    <property type="entry name" value="endopeptidase domain like (from Nostoc punctiforme)"/>
    <property type="match status" value="1"/>
</dbReference>
<dbReference type="PANTHER" id="PTHR47359:SF3">
    <property type="entry name" value="NLP_P60 DOMAIN-CONTAINING PROTEIN-RELATED"/>
    <property type="match status" value="1"/>
</dbReference>
<feature type="chain" id="PRO_5039462557" evidence="6">
    <location>
        <begin position="25"/>
        <end position="385"/>
    </location>
</feature>
<evidence type="ECO:0000259" key="7">
    <source>
        <dbReference type="PROSITE" id="PS51935"/>
    </source>
</evidence>